<name>A0A7S0KKR9_MICPS</name>
<dbReference type="InterPro" id="IPR029063">
    <property type="entry name" value="SAM-dependent_MTases_sf"/>
</dbReference>
<organism evidence="10">
    <name type="scientific">Micromonas pusilla</name>
    <name type="common">Picoplanktonic green alga</name>
    <name type="synonym">Chromulina pusilla</name>
    <dbReference type="NCBI Taxonomy" id="38833"/>
    <lineage>
        <taxon>Eukaryota</taxon>
        <taxon>Viridiplantae</taxon>
        <taxon>Chlorophyta</taxon>
        <taxon>Mamiellophyceae</taxon>
        <taxon>Mamiellales</taxon>
        <taxon>Mamiellaceae</taxon>
        <taxon>Micromonas</taxon>
    </lineage>
</organism>
<dbReference type="PROSITE" id="PS01131">
    <property type="entry name" value="RRNA_A_DIMETH"/>
    <property type="match status" value="1"/>
</dbReference>
<dbReference type="PANTHER" id="PTHR11727">
    <property type="entry name" value="DIMETHYLADENOSINE TRANSFERASE"/>
    <property type="match status" value="1"/>
</dbReference>
<feature type="compositionally biased region" description="Basic and acidic residues" evidence="8">
    <location>
        <begin position="44"/>
        <end position="62"/>
    </location>
</feature>
<feature type="domain" description="Ribosomal RNA adenine methylase transferase N-terminal" evidence="9">
    <location>
        <begin position="98"/>
        <end position="293"/>
    </location>
</feature>
<dbReference type="AlphaFoldDB" id="A0A7S0KKR9"/>
<keyword evidence="4 6" id="KW-0949">S-adenosyl-L-methionine</keyword>
<dbReference type="Gene3D" id="1.10.8.100">
    <property type="entry name" value="Ribosomal RNA adenine dimethylase-like, domain 2"/>
    <property type="match status" value="1"/>
</dbReference>
<protein>
    <recommendedName>
        <fullName evidence="7">rRNA adenine N(6)-methyltransferase</fullName>
        <ecNumber evidence="7">2.1.1.-</ecNumber>
    </recommendedName>
</protein>
<dbReference type="EC" id="2.1.1.-" evidence="7"/>
<keyword evidence="5 6" id="KW-0694">RNA-binding</keyword>
<comment type="similarity">
    <text evidence="6 7">Belongs to the class I-like SAM-binding methyltransferase superfamily. rRNA adenine N(6)-methyltransferase family.</text>
</comment>
<feature type="binding site" evidence="6">
    <location>
        <position position="91"/>
    </location>
    <ligand>
        <name>S-adenosyl-L-methionine</name>
        <dbReference type="ChEBI" id="CHEBI:59789"/>
    </ligand>
</feature>
<feature type="region of interest" description="Disordered" evidence="8">
    <location>
        <begin position="33"/>
        <end position="78"/>
    </location>
</feature>
<dbReference type="PANTHER" id="PTHR11727:SF27">
    <property type="entry name" value="RIBOSOMAL RNA SMALL SUBUNIT METHYLTRANSFERASE, CHLOROPLASTIC"/>
    <property type="match status" value="1"/>
</dbReference>
<evidence type="ECO:0000256" key="6">
    <source>
        <dbReference type="PROSITE-ProRule" id="PRU01026"/>
    </source>
</evidence>
<feature type="compositionally biased region" description="Low complexity" evidence="8">
    <location>
        <begin position="1"/>
        <end position="19"/>
    </location>
</feature>
<evidence type="ECO:0000256" key="2">
    <source>
        <dbReference type="ARBA" id="ARBA00022603"/>
    </source>
</evidence>
<feature type="binding site" evidence="6">
    <location>
        <position position="164"/>
    </location>
    <ligand>
        <name>S-adenosyl-L-methionine</name>
        <dbReference type="ChEBI" id="CHEBI:59789"/>
    </ligand>
</feature>
<dbReference type="PROSITE" id="PS51689">
    <property type="entry name" value="SAM_RNA_A_N6_MT"/>
    <property type="match status" value="1"/>
</dbReference>
<dbReference type="EMBL" id="HBEV01006018">
    <property type="protein sequence ID" value="CAD8584640.1"/>
    <property type="molecule type" value="Transcribed_RNA"/>
</dbReference>
<dbReference type="InterPro" id="IPR011530">
    <property type="entry name" value="rRNA_adenine_dimethylase"/>
</dbReference>
<dbReference type="GO" id="GO:0003723">
    <property type="term" value="F:RNA binding"/>
    <property type="evidence" value="ECO:0007669"/>
    <property type="project" value="UniProtKB-UniRule"/>
</dbReference>
<evidence type="ECO:0000256" key="5">
    <source>
        <dbReference type="ARBA" id="ARBA00022884"/>
    </source>
</evidence>
<feature type="binding site" evidence="6">
    <location>
        <position position="93"/>
    </location>
    <ligand>
        <name>S-adenosyl-L-methionine</name>
        <dbReference type="ChEBI" id="CHEBI:59789"/>
    </ligand>
</feature>
<keyword evidence="2 6" id="KW-0489">Methyltransferase</keyword>
<dbReference type="HAMAP" id="MF_00607">
    <property type="entry name" value="16SrRNA_methyltr_A"/>
    <property type="match status" value="1"/>
</dbReference>
<evidence type="ECO:0000259" key="9">
    <source>
        <dbReference type="SMART" id="SM00650"/>
    </source>
</evidence>
<dbReference type="Pfam" id="PF00398">
    <property type="entry name" value="RrnaAD"/>
    <property type="match status" value="1"/>
</dbReference>
<evidence type="ECO:0000256" key="4">
    <source>
        <dbReference type="ARBA" id="ARBA00022691"/>
    </source>
</evidence>
<dbReference type="InterPro" id="IPR001737">
    <property type="entry name" value="KsgA/Erm"/>
</dbReference>
<dbReference type="GO" id="GO:0000179">
    <property type="term" value="F:rRNA (adenine-N6,N6-)-dimethyltransferase activity"/>
    <property type="evidence" value="ECO:0007669"/>
    <property type="project" value="UniProtKB-UniRule"/>
</dbReference>
<dbReference type="InterPro" id="IPR020598">
    <property type="entry name" value="rRNA_Ade_methylase_Trfase_N"/>
</dbReference>
<keyword evidence="1 7" id="KW-0698">rRNA processing</keyword>
<feature type="compositionally biased region" description="Basic and acidic residues" evidence="8">
    <location>
        <begin position="373"/>
        <end position="401"/>
    </location>
</feature>
<evidence type="ECO:0000256" key="1">
    <source>
        <dbReference type="ARBA" id="ARBA00022552"/>
    </source>
</evidence>
<evidence type="ECO:0000313" key="10">
    <source>
        <dbReference type="EMBL" id="CAD8584640.1"/>
    </source>
</evidence>
<feature type="binding site" evidence="6">
    <location>
        <position position="207"/>
    </location>
    <ligand>
        <name>S-adenosyl-L-methionine</name>
        <dbReference type="ChEBI" id="CHEBI:59789"/>
    </ligand>
</feature>
<dbReference type="NCBIfam" id="TIGR00755">
    <property type="entry name" value="ksgA"/>
    <property type="match status" value="1"/>
</dbReference>
<evidence type="ECO:0000256" key="8">
    <source>
        <dbReference type="SAM" id="MobiDB-lite"/>
    </source>
</evidence>
<dbReference type="Gene3D" id="3.40.50.150">
    <property type="entry name" value="Vaccinia Virus protein VP39"/>
    <property type="match status" value="1"/>
</dbReference>
<feature type="region of interest" description="Disordered" evidence="8">
    <location>
        <begin position="372"/>
        <end position="401"/>
    </location>
</feature>
<evidence type="ECO:0000256" key="3">
    <source>
        <dbReference type="ARBA" id="ARBA00022679"/>
    </source>
</evidence>
<dbReference type="SUPFAM" id="SSF53335">
    <property type="entry name" value="S-adenosyl-L-methionine-dependent methyltransferases"/>
    <property type="match status" value="1"/>
</dbReference>
<dbReference type="InterPro" id="IPR023165">
    <property type="entry name" value="rRNA_Ade_diMease-like_C"/>
</dbReference>
<gene>
    <name evidence="10" type="ORF">MSP1404_LOCUS4613</name>
</gene>
<dbReference type="InterPro" id="IPR020596">
    <property type="entry name" value="rRNA_Ade_Mease_Trfase_CS"/>
</dbReference>
<dbReference type="SMART" id="SM00650">
    <property type="entry name" value="rADc"/>
    <property type="match status" value="1"/>
</dbReference>
<accession>A0A7S0KKR9</accession>
<evidence type="ECO:0000256" key="7">
    <source>
        <dbReference type="RuleBase" id="RU362106"/>
    </source>
</evidence>
<feature type="binding site" evidence="6">
    <location>
        <position position="118"/>
    </location>
    <ligand>
        <name>S-adenosyl-L-methionine</name>
        <dbReference type="ChEBI" id="CHEBI:59789"/>
    </ligand>
</feature>
<feature type="binding site" evidence="6">
    <location>
        <position position="139"/>
    </location>
    <ligand>
        <name>S-adenosyl-L-methionine</name>
        <dbReference type="ChEBI" id="CHEBI:59789"/>
    </ligand>
</feature>
<proteinExistence type="inferred from homology"/>
<dbReference type="CDD" id="cd02440">
    <property type="entry name" value="AdoMet_MTases"/>
    <property type="match status" value="1"/>
</dbReference>
<reference evidence="10" key="1">
    <citation type="submission" date="2021-01" db="EMBL/GenBank/DDBJ databases">
        <authorList>
            <person name="Corre E."/>
            <person name="Pelletier E."/>
            <person name="Niang G."/>
            <person name="Scheremetjew M."/>
            <person name="Finn R."/>
            <person name="Kale V."/>
            <person name="Holt S."/>
            <person name="Cochrane G."/>
            <person name="Meng A."/>
            <person name="Brown T."/>
            <person name="Cohen L."/>
        </authorList>
    </citation>
    <scope>NUCLEOTIDE SEQUENCE</scope>
    <source>
        <strain evidence="10">CCMP494</strain>
    </source>
</reference>
<sequence>MDCRARASLHATASTSAAPRARRLDVRCMARKPTRLSQNKKNAKLRENAEKARRTKLRRELNSRSTAPGELTPQQRVDAADHEARRWLGQHFLIDHSVILDALDAAAVTDGDRILEIGPGTGNLTVELVKAGAVITAVEKDRNLADKLRTQYDGDDAVTVHEADFLKWNVAREFEHVTAKVAALNAIGADERGVYPGDAHRAKVVANIPYNITTDILKTLLPMGDTFRDMVFMFQEEVARRLIRQDSGASDYRPMSVRVHYYSEPYYIRPVTASCFDPPPNVESCLVGFRPKPRRELPALRGTEKQFFSFVQACFAQKRKMLKNNLRAVCDDEVIAAALEYLGRDEKTRAQQLTMDEYVRLFNFVRSSKGASKQRESESSRIESAGKESKSVRERRARVERATSRLVAQAVGRDVLDEDDDDDDEGIIEV</sequence>
<keyword evidence="3 6" id="KW-0808">Transferase</keyword>
<feature type="region of interest" description="Disordered" evidence="8">
    <location>
        <begin position="1"/>
        <end position="20"/>
    </location>
</feature>